<feature type="transmembrane region" description="Helical" evidence="1">
    <location>
        <begin position="12"/>
        <end position="33"/>
    </location>
</feature>
<evidence type="ECO:0000256" key="1">
    <source>
        <dbReference type="SAM" id="Phobius"/>
    </source>
</evidence>
<keyword evidence="1" id="KW-1133">Transmembrane helix</keyword>
<dbReference type="EMBL" id="LR796178">
    <property type="protein sequence ID" value="CAB4124233.1"/>
    <property type="molecule type" value="Genomic_DNA"/>
</dbReference>
<evidence type="ECO:0000313" key="2">
    <source>
        <dbReference type="EMBL" id="CAB4124233.1"/>
    </source>
</evidence>
<protein>
    <submittedName>
        <fullName evidence="2">Uncharacterized protein</fullName>
    </submittedName>
</protein>
<name>A0A6J5KT77_9CAUD</name>
<accession>A0A6J5KT77</accession>
<keyword evidence="1" id="KW-0472">Membrane</keyword>
<feature type="transmembrane region" description="Helical" evidence="1">
    <location>
        <begin position="39"/>
        <end position="56"/>
    </location>
</feature>
<keyword evidence="1" id="KW-0812">Transmembrane</keyword>
<reference evidence="2" key="1">
    <citation type="submission" date="2020-04" db="EMBL/GenBank/DDBJ databases">
        <authorList>
            <person name="Chiriac C."/>
            <person name="Salcher M."/>
            <person name="Ghai R."/>
            <person name="Kavagutti S V."/>
        </authorList>
    </citation>
    <scope>NUCLEOTIDE SEQUENCE</scope>
</reference>
<gene>
    <name evidence="2" type="ORF">UFOVP49_73</name>
</gene>
<sequence>MKESFKFGAKFTALFTGYLLIGLSLVGITVVAIKNVGYWGVPLVLLPLLFTVGTLIHHNLEN</sequence>
<organism evidence="2">
    <name type="scientific">uncultured Caudovirales phage</name>
    <dbReference type="NCBI Taxonomy" id="2100421"/>
    <lineage>
        <taxon>Viruses</taxon>
        <taxon>Duplodnaviria</taxon>
        <taxon>Heunggongvirae</taxon>
        <taxon>Uroviricota</taxon>
        <taxon>Caudoviricetes</taxon>
        <taxon>Peduoviridae</taxon>
        <taxon>Maltschvirus</taxon>
        <taxon>Maltschvirus maltsch</taxon>
    </lineage>
</organism>
<proteinExistence type="predicted"/>